<keyword evidence="4 15" id="KW-0812">Transmembrane</keyword>
<name>A0A067CRV9_SAPPC</name>
<accession>A0A067CRV9</accession>
<evidence type="ECO:0000313" key="17">
    <source>
        <dbReference type="EMBL" id="KDO31995.1"/>
    </source>
</evidence>
<gene>
    <name evidence="17" type="ORF">SPRG_03211</name>
</gene>
<dbReference type="InterPro" id="IPR036291">
    <property type="entry name" value="NAD(P)-bd_dom_sf"/>
</dbReference>
<reference evidence="17 18" key="1">
    <citation type="journal article" date="2013" name="PLoS Genet.">
        <title>Distinctive expansion of potential virulence genes in the genome of the oomycete fish pathogen Saprolegnia parasitica.</title>
        <authorList>
            <person name="Jiang R.H."/>
            <person name="de Bruijn I."/>
            <person name="Haas B.J."/>
            <person name="Belmonte R."/>
            <person name="Lobach L."/>
            <person name="Christie J."/>
            <person name="van den Ackerveken G."/>
            <person name="Bottin A."/>
            <person name="Bulone V."/>
            <person name="Diaz-Moreno S.M."/>
            <person name="Dumas B."/>
            <person name="Fan L."/>
            <person name="Gaulin E."/>
            <person name="Govers F."/>
            <person name="Grenville-Briggs L.J."/>
            <person name="Horner N.R."/>
            <person name="Levin J.Z."/>
            <person name="Mammella M."/>
            <person name="Meijer H.J."/>
            <person name="Morris P."/>
            <person name="Nusbaum C."/>
            <person name="Oome S."/>
            <person name="Phillips A.J."/>
            <person name="van Rooyen D."/>
            <person name="Rzeszutek E."/>
            <person name="Saraiva M."/>
            <person name="Secombes C.J."/>
            <person name="Seidl M.F."/>
            <person name="Snel B."/>
            <person name="Stassen J.H."/>
            <person name="Sykes S."/>
            <person name="Tripathy S."/>
            <person name="van den Berg H."/>
            <person name="Vega-Arreguin J.C."/>
            <person name="Wawra S."/>
            <person name="Young S.K."/>
            <person name="Zeng Q."/>
            <person name="Dieguez-Uribeondo J."/>
            <person name="Russ C."/>
            <person name="Tyler B.M."/>
            <person name="van West P."/>
        </authorList>
    </citation>
    <scope>NUCLEOTIDE SEQUENCE [LARGE SCALE GENOMIC DNA]</scope>
    <source>
        <strain evidence="17 18">CBS 223.65</strain>
    </source>
</reference>
<dbReference type="InterPro" id="IPR003929">
    <property type="entry name" value="K_chnl_BK_asu"/>
</dbReference>
<feature type="compositionally biased region" description="Polar residues" evidence="14">
    <location>
        <begin position="609"/>
        <end position="624"/>
    </location>
</feature>
<evidence type="ECO:0000256" key="15">
    <source>
        <dbReference type="SAM" id="Phobius"/>
    </source>
</evidence>
<dbReference type="Proteomes" id="UP000030745">
    <property type="component" value="Unassembled WGS sequence"/>
</dbReference>
<feature type="transmembrane region" description="Helical" evidence="15">
    <location>
        <begin position="75"/>
        <end position="93"/>
    </location>
</feature>
<evidence type="ECO:0000256" key="2">
    <source>
        <dbReference type="ARBA" id="ARBA00022448"/>
    </source>
</evidence>
<dbReference type="Pfam" id="PF22614">
    <property type="entry name" value="Slo-like_RCK"/>
    <property type="match status" value="1"/>
</dbReference>
<keyword evidence="5" id="KW-0631">Potassium channel</keyword>
<evidence type="ECO:0000256" key="6">
    <source>
        <dbReference type="ARBA" id="ARBA00022837"/>
    </source>
</evidence>
<feature type="transmembrane region" description="Helical" evidence="15">
    <location>
        <begin position="215"/>
        <end position="233"/>
    </location>
</feature>
<evidence type="ECO:0000256" key="13">
    <source>
        <dbReference type="ARBA" id="ARBA00029579"/>
    </source>
</evidence>
<keyword evidence="7" id="KW-0851">Voltage-gated channel</keyword>
<feature type="compositionally biased region" description="Polar residues" evidence="14">
    <location>
        <begin position="647"/>
        <end position="658"/>
    </location>
</feature>
<evidence type="ECO:0000256" key="8">
    <source>
        <dbReference type="ARBA" id="ARBA00022958"/>
    </source>
</evidence>
<dbReference type="GO" id="GO:0005267">
    <property type="term" value="F:potassium channel activity"/>
    <property type="evidence" value="ECO:0007669"/>
    <property type="project" value="UniProtKB-KW"/>
</dbReference>
<dbReference type="Gene3D" id="1.20.120.350">
    <property type="entry name" value="Voltage-gated potassium channels. Chain C"/>
    <property type="match status" value="1"/>
</dbReference>
<keyword evidence="12" id="KW-0407">Ion channel</keyword>
<keyword evidence="18" id="KW-1185">Reference proteome</keyword>
<evidence type="ECO:0000256" key="14">
    <source>
        <dbReference type="SAM" id="MobiDB-lite"/>
    </source>
</evidence>
<dbReference type="OMA" id="RSMQWAS"/>
<feature type="region of interest" description="Disordered" evidence="14">
    <location>
        <begin position="609"/>
        <end position="628"/>
    </location>
</feature>
<dbReference type="VEuPathDB" id="FungiDB:SPRG_03211"/>
<dbReference type="InterPro" id="IPR048735">
    <property type="entry name" value="Slowpoke-like_C"/>
</dbReference>
<evidence type="ECO:0000256" key="9">
    <source>
        <dbReference type="ARBA" id="ARBA00022989"/>
    </source>
</evidence>
<dbReference type="Gene3D" id="1.10.287.70">
    <property type="match status" value="1"/>
</dbReference>
<protein>
    <recommendedName>
        <fullName evidence="13">BK channel</fullName>
    </recommendedName>
</protein>
<dbReference type="InterPro" id="IPR027359">
    <property type="entry name" value="Volt_channel_dom_sf"/>
</dbReference>
<keyword evidence="9 15" id="KW-1133">Transmembrane helix</keyword>
<feature type="region of interest" description="Disordered" evidence="14">
    <location>
        <begin position="647"/>
        <end position="667"/>
    </location>
</feature>
<dbReference type="PANTHER" id="PTHR10027">
    <property type="entry name" value="CALCIUM-ACTIVATED POTASSIUM CHANNEL ALPHA CHAIN"/>
    <property type="match status" value="1"/>
</dbReference>
<dbReference type="SUPFAM" id="SSF51735">
    <property type="entry name" value="NAD(P)-binding Rossmann-fold domains"/>
    <property type="match status" value="1"/>
</dbReference>
<organism evidence="17 18">
    <name type="scientific">Saprolegnia parasitica (strain CBS 223.65)</name>
    <dbReference type="NCBI Taxonomy" id="695850"/>
    <lineage>
        <taxon>Eukaryota</taxon>
        <taxon>Sar</taxon>
        <taxon>Stramenopiles</taxon>
        <taxon>Oomycota</taxon>
        <taxon>Saprolegniomycetes</taxon>
        <taxon>Saprolegniales</taxon>
        <taxon>Saprolegniaceae</taxon>
        <taxon>Saprolegnia</taxon>
    </lineage>
</organism>
<evidence type="ECO:0000259" key="16">
    <source>
        <dbReference type="PROSITE" id="PS51201"/>
    </source>
</evidence>
<keyword evidence="11 15" id="KW-0472">Membrane</keyword>
<feature type="domain" description="RCK N-terminal" evidence="16">
    <location>
        <begin position="286"/>
        <end position="425"/>
    </location>
</feature>
<dbReference type="GeneID" id="24125736"/>
<dbReference type="RefSeq" id="XP_012197190.1">
    <property type="nucleotide sequence ID" value="XM_012341800.1"/>
</dbReference>
<keyword evidence="3" id="KW-0633">Potassium transport</keyword>
<dbReference type="GO" id="GO:0034702">
    <property type="term" value="C:monoatomic ion channel complex"/>
    <property type="evidence" value="ECO:0007669"/>
    <property type="project" value="UniProtKB-KW"/>
</dbReference>
<proteinExistence type="predicted"/>
<dbReference type="EMBL" id="KK583196">
    <property type="protein sequence ID" value="KDO31995.1"/>
    <property type="molecule type" value="Genomic_DNA"/>
</dbReference>
<keyword evidence="8" id="KW-0630">Potassium</keyword>
<dbReference type="Pfam" id="PF21014">
    <property type="entry name" value="Slowpoke_C"/>
    <property type="match status" value="1"/>
</dbReference>
<dbReference type="Pfam" id="PF00520">
    <property type="entry name" value="Ion_trans"/>
    <property type="match status" value="1"/>
</dbReference>
<keyword evidence="2" id="KW-0813">Transport</keyword>
<comment type="subcellular location">
    <subcellularLocation>
        <location evidence="1">Membrane</location>
        <topology evidence="1">Multi-pass membrane protein</topology>
    </subcellularLocation>
</comment>
<dbReference type="InterPro" id="IPR005821">
    <property type="entry name" value="Ion_trans_dom"/>
</dbReference>
<evidence type="ECO:0000256" key="11">
    <source>
        <dbReference type="ARBA" id="ARBA00023136"/>
    </source>
</evidence>
<dbReference type="Pfam" id="PF03493">
    <property type="entry name" value="BK_channel_a"/>
    <property type="match status" value="1"/>
</dbReference>
<evidence type="ECO:0000256" key="5">
    <source>
        <dbReference type="ARBA" id="ARBA00022826"/>
    </source>
</evidence>
<dbReference type="SUPFAM" id="SSF81324">
    <property type="entry name" value="Voltage-gated potassium channels"/>
    <property type="match status" value="1"/>
</dbReference>
<evidence type="ECO:0000313" key="18">
    <source>
        <dbReference type="Proteomes" id="UP000030745"/>
    </source>
</evidence>
<sequence>MRLKRVRAHARRLHALLIKPRKRDESFRRWVGRNLDKSILGAIIDLFQAFLGLIVTGLYGHKNWAGWDNTPDAAGLRYVHALIGSVFLFDYCLRCFAADNRQSHVLAPLAIMDFLAVFPQFTEVVFSDATHETHALWFGAVRTLRPFRSLCFFRLVPFTSTAKQRESVTLVITVTCIIICFGGMQQAIEACPCTTRGANVTQAMRAVQATDCQNLTFYNAIYFVVITTATLGSGDIAPKSQMGRLAVIILIIASSLLLPLQISTLSDVLNRETEYDKAFTHRKEKHPHVLICGDVNSGALDFFLRQFLHPTNMNWKDKVVILSPTLPSSNLKRILLNGAYEQRVKYLQGSAMSDADLQRASASTARLCFVLANKLSPDADQSDTASNFITISLRHFNKHVPIFVQVLKSDNIKHVSLSGANNISCVDMLKLGILAKSCLMPGTAALICSILFTLRPLIDQRDGSWPAEFLSGCSQHLHEVHLPVYLDRLVPFEFFAHVLYHEYHMVPIGGCGGDGSYFLFTPSRILGADMVLYVLSSDLDAALTVAGLALPTLQKYKARVTNFDKIIQAWNRTTFSTKLKTAARASRASFSSSVKASITRVGSLSNILRPGSTSAKPESTSKSRAGSRISPVMPYSFVDDETLTARTSEVPSTPSTPANDDAPPSSHESGACFFLPTALARHVVLCGMPHSLHDFIAPLRQERAPPPGLGGTHHLSNVPIVVIALARMTPKEHAAFTTKSIVILRSCGSTVRNSSDLIDQNLVDMDAITVHRFISDVCAMHTPSELPRPMILIELSRPNSLRFLRDESGAVDDDERASMKRLTRLVISRADDPLDNICHPLYASGHVFIANALDALMGNCNKYGSVIDVVQLLVLGDNSSGAPCALDQIDVPRTQWGRPYIAALEALLKHHGVLCLGVYRVRAENAKFVHINPPPDVILNAHDKLFVLR</sequence>
<dbReference type="PROSITE" id="PS51201">
    <property type="entry name" value="RCK_N"/>
    <property type="match status" value="1"/>
</dbReference>
<feature type="transmembrane region" description="Helical" evidence="15">
    <location>
        <begin position="38"/>
        <end position="60"/>
    </location>
</feature>
<dbReference type="KEGG" id="spar:SPRG_03211"/>
<dbReference type="AlphaFoldDB" id="A0A067CRV9"/>
<feature type="transmembrane region" description="Helical" evidence="15">
    <location>
        <begin position="245"/>
        <end position="262"/>
    </location>
</feature>
<evidence type="ECO:0000256" key="7">
    <source>
        <dbReference type="ARBA" id="ARBA00022882"/>
    </source>
</evidence>
<dbReference type="Gene3D" id="3.40.50.720">
    <property type="entry name" value="NAD(P)-binding Rossmann-like Domain"/>
    <property type="match status" value="1"/>
</dbReference>
<dbReference type="InterPro" id="IPR047871">
    <property type="entry name" value="K_chnl_Slo-like"/>
</dbReference>
<evidence type="ECO:0000256" key="10">
    <source>
        <dbReference type="ARBA" id="ARBA00023065"/>
    </source>
</evidence>
<evidence type="ECO:0000256" key="1">
    <source>
        <dbReference type="ARBA" id="ARBA00004141"/>
    </source>
</evidence>
<dbReference type="InterPro" id="IPR003148">
    <property type="entry name" value="RCK_N"/>
</dbReference>
<keyword evidence="10" id="KW-0406">Ion transport</keyword>
<evidence type="ECO:0000256" key="12">
    <source>
        <dbReference type="ARBA" id="ARBA00023303"/>
    </source>
</evidence>
<dbReference type="OrthoDB" id="10035564at2759"/>
<dbReference type="PANTHER" id="PTHR10027:SF10">
    <property type="entry name" value="SLOWPOKE 2, ISOFORM D"/>
    <property type="match status" value="1"/>
</dbReference>
<evidence type="ECO:0000256" key="3">
    <source>
        <dbReference type="ARBA" id="ARBA00022538"/>
    </source>
</evidence>
<keyword evidence="6" id="KW-0106">Calcium</keyword>
<evidence type="ECO:0000256" key="4">
    <source>
        <dbReference type="ARBA" id="ARBA00022692"/>
    </source>
</evidence>